<dbReference type="EMBL" id="JAHYIQ010000001">
    <property type="protein sequence ID" value="KAK1136986.1"/>
    <property type="molecule type" value="Genomic_DNA"/>
</dbReference>
<feature type="region of interest" description="Disordered" evidence="1">
    <location>
        <begin position="71"/>
        <end position="106"/>
    </location>
</feature>
<comment type="caution">
    <text evidence="2">The sequence shown here is derived from an EMBL/GenBank/DDBJ whole genome shotgun (WGS) entry which is preliminary data.</text>
</comment>
<sequence>MNPIEHIWRGICLGDPVVAQECIHDATKARCLDTEEWRGIPRREDGPSGIVPSPLAPQQTLLVLGVSPFGDAGTGGESVNRVATDRAPCRRRRTHQERDSSPCRSR</sequence>
<dbReference type="AlphaFoldDB" id="A0AA40KXU7"/>
<protein>
    <submittedName>
        <fullName evidence="2">Uncharacterized protein</fullName>
    </submittedName>
</protein>
<dbReference type="Proteomes" id="UP001177670">
    <property type="component" value="Unassembled WGS sequence"/>
</dbReference>
<name>A0AA40KXU7_9HYME</name>
<organism evidence="2 3">
    <name type="scientific">Melipona bicolor</name>
    <dbReference type="NCBI Taxonomy" id="60889"/>
    <lineage>
        <taxon>Eukaryota</taxon>
        <taxon>Metazoa</taxon>
        <taxon>Ecdysozoa</taxon>
        <taxon>Arthropoda</taxon>
        <taxon>Hexapoda</taxon>
        <taxon>Insecta</taxon>
        <taxon>Pterygota</taxon>
        <taxon>Neoptera</taxon>
        <taxon>Endopterygota</taxon>
        <taxon>Hymenoptera</taxon>
        <taxon>Apocrita</taxon>
        <taxon>Aculeata</taxon>
        <taxon>Apoidea</taxon>
        <taxon>Anthophila</taxon>
        <taxon>Apidae</taxon>
        <taxon>Melipona</taxon>
    </lineage>
</organism>
<proteinExistence type="predicted"/>
<accession>A0AA40KXU7</accession>
<reference evidence="2" key="1">
    <citation type="submission" date="2021-10" db="EMBL/GenBank/DDBJ databases">
        <title>Melipona bicolor Genome sequencing and assembly.</title>
        <authorList>
            <person name="Araujo N.S."/>
            <person name="Arias M.C."/>
        </authorList>
    </citation>
    <scope>NUCLEOTIDE SEQUENCE</scope>
    <source>
        <strain evidence="2">USP_2M_L1-L4_2017</strain>
        <tissue evidence="2">Whole body</tissue>
    </source>
</reference>
<evidence type="ECO:0000256" key="1">
    <source>
        <dbReference type="SAM" id="MobiDB-lite"/>
    </source>
</evidence>
<feature type="compositionally biased region" description="Basic and acidic residues" evidence="1">
    <location>
        <begin position="96"/>
        <end position="106"/>
    </location>
</feature>
<keyword evidence="3" id="KW-1185">Reference proteome</keyword>
<evidence type="ECO:0000313" key="3">
    <source>
        <dbReference type="Proteomes" id="UP001177670"/>
    </source>
</evidence>
<gene>
    <name evidence="2" type="ORF">K0M31_001514</name>
</gene>
<evidence type="ECO:0000313" key="2">
    <source>
        <dbReference type="EMBL" id="KAK1136986.1"/>
    </source>
</evidence>